<accession>A0A498IJC4</accession>
<evidence type="ECO:0000256" key="1">
    <source>
        <dbReference type="ARBA" id="ARBA00009737"/>
    </source>
</evidence>
<comment type="similarity">
    <text evidence="1">Belongs to the REF/SRPP family.</text>
</comment>
<comment type="caution">
    <text evidence="2">The sequence shown here is derived from an EMBL/GenBank/DDBJ whole genome shotgun (WGS) entry which is preliminary data.</text>
</comment>
<keyword evidence="3" id="KW-1185">Reference proteome</keyword>
<dbReference type="AlphaFoldDB" id="A0A498IJC4"/>
<dbReference type="Proteomes" id="UP000290289">
    <property type="component" value="Chromosome 12"/>
</dbReference>
<reference evidence="2 3" key="1">
    <citation type="submission" date="2018-10" db="EMBL/GenBank/DDBJ databases">
        <title>A high-quality apple genome assembly.</title>
        <authorList>
            <person name="Hu J."/>
        </authorList>
    </citation>
    <scope>NUCLEOTIDE SEQUENCE [LARGE SCALE GENOMIC DNA]</scope>
    <source>
        <strain evidence="3">cv. HFTH1</strain>
        <tissue evidence="2">Young leaf</tissue>
    </source>
</reference>
<evidence type="ECO:0008006" key="4">
    <source>
        <dbReference type="Google" id="ProtNLM"/>
    </source>
</evidence>
<protein>
    <recommendedName>
        <fullName evidence="4">REF/SRPP-like protein</fullName>
    </recommendedName>
</protein>
<evidence type="ECO:0000313" key="3">
    <source>
        <dbReference type="Proteomes" id="UP000290289"/>
    </source>
</evidence>
<sequence length="250" mass="27300">MAQEDLSVQVQQQMTAEEERRLKYLQFVQVAAAYAEVCFTNLYGYAKERSGPLKPGVESVEGTVKTVVGPVYNKYHDIPTHLLTFVDRKVDLSVTKLDSRVPPVVKQASSKALSAAQKAPEAARAVASELKRAGVVDTASSCAKSVYSMCEPTAKDLYAKYEPKAEQCAVSAWRKVNQVLPKVVDVVVPTAAYCSEKYNQTVQSTAEKGYRVSSYLPLVPTEKIAMVFAEKAPEAQPLVASHVEADVAIH</sequence>
<dbReference type="InterPro" id="IPR008802">
    <property type="entry name" value="REF"/>
</dbReference>
<gene>
    <name evidence="2" type="ORF">DVH24_036576</name>
</gene>
<dbReference type="PANTHER" id="PTHR33732:SF9">
    <property type="entry name" value="REF_SRPP-LIKE PROTEIN OS05G0151300_LOC_OS05G05940"/>
    <property type="match status" value="1"/>
</dbReference>
<organism evidence="2 3">
    <name type="scientific">Malus domestica</name>
    <name type="common">Apple</name>
    <name type="synonym">Pyrus malus</name>
    <dbReference type="NCBI Taxonomy" id="3750"/>
    <lineage>
        <taxon>Eukaryota</taxon>
        <taxon>Viridiplantae</taxon>
        <taxon>Streptophyta</taxon>
        <taxon>Embryophyta</taxon>
        <taxon>Tracheophyta</taxon>
        <taxon>Spermatophyta</taxon>
        <taxon>Magnoliopsida</taxon>
        <taxon>eudicotyledons</taxon>
        <taxon>Gunneridae</taxon>
        <taxon>Pentapetalae</taxon>
        <taxon>rosids</taxon>
        <taxon>fabids</taxon>
        <taxon>Rosales</taxon>
        <taxon>Rosaceae</taxon>
        <taxon>Amygdaloideae</taxon>
        <taxon>Maleae</taxon>
        <taxon>Malus</taxon>
    </lineage>
</organism>
<name>A0A498IJC4_MALDO</name>
<dbReference type="Pfam" id="PF05755">
    <property type="entry name" value="REF"/>
    <property type="match status" value="1"/>
</dbReference>
<dbReference type="EMBL" id="RDQH01000338">
    <property type="protein sequence ID" value="RXH82235.1"/>
    <property type="molecule type" value="Genomic_DNA"/>
</dbReference>
<proteinExistence type="inferred from homology"/>
<dbReference type="PANTHER" id="PTHR33732">
    <property type="entry name" value="REF/SRPP-LIKE PROTEIN OS05G0151300/LOC_OS05G05940"/>
    <property type="match status" value="1"/>
</dbReference>
<evidence type="ECO:0000313" key="2">
    <source>
        <dbReference type="EMBL" id="RXH82235.1"/>
    </source>
</evidence>